<dbReference type="RefSeq" id="WP_316910545.1">
    <property type="nucleotide sequence ID" value="NZ_JAPTGD010000002.1"/>
</dbReference>
<accession>A0AAX6NC00</accession>
<dbReference type="AlphaFoldDB" id="A0AAX6NC00"/>
<evidence type="ECO:0000313" key="1">
    <source>
        <dbReference type="EMBL" id="MDU9693317.1"/>
    </source>
</evidence>
<dbReference type="Proteomes" id="UP001269400">
    <property type="component" value="Unassembled WGS sequence"/>
</dbReference>
<reference evidence="1" key="1">
    <citation type="journal article" date="2022" name="J Environ Chem Eng">
        <title>Biodegradation of petroleum oil using a constructed nonpathogenic and heavy metal-tolerant bacterial consortium isolated from marine sponges.</title>
        <authorList>
            <person name="Dechsakulwatana C."/>
            <person name="Rungsihiranrut A."/>
            <person name="Muangchinda C."/>
            <person name="Ningthoujam R."/>
            <person name="Klankeo P."/>
            <person name="Pinyakong O."/>
        </authorList>
    </citation>
    <scope>NUCLEOTIDE SEQUENCE</scope>
    <source>
        <strain evidence="1">TL01-2</strain>
    </source>
</reference>
<comment type="caution">
    <text evidence="1">The sequence shown here is derived from an EMBL/GenBank/DDBJ whole genome shotgun (WGS) entry which is preliminary data.</text>
</comment>
<evidence type="ECO:0000313" key="2">
    <source>
        <dbReference type="Proteomes" id="UP001269400"/>
    </source>
</evidence>
<protein>
    <submittedName>
        <fullName evidence="1">Uncharacterized protein</fullName>
    </submittedName>
</protein>
<name>A0AAX6NC00_PRIAR</name>
<dbReference type="EMBL" id="JAPTGD010000002">
    <property type="protein sequence ID" value="MDU9693317.1"/>
    <property type="molecule type" value="Genomic_DNA"/>
</dbReference>
<sequence>MKLTSSTTKLSELKEDVWYFIKGGFGQSSEFTGVKIKSNWIYIKFIGGEFEKQFTMTFEYSQRSLNAIWQYNSQEDYDHPIDMDIGTLEWVNDIADIPFAICMDLGYSNKYVIEISDPTTKLADLSEGKWYLVEASTSIINGVTGIKREGNWIFVKYIGGVLEKHFKNKFEYPLQSLNGLTHYYFQDKYEHMLINTDGLNWAKDIATIFFAMCKDDNFNQKHTFVLET</sequence>
<gene>
    <name evidence="1" type="ORF">O0Q50_19280</name>
</gene>
<organism evidence="1 2">
    <name type="scientific">Priestia aryabhattai</name>
    <name type="common">Bacillus aryabhattai</name>
    <dbReference type="NCBI Taxonomy" id="412384"/>
    <lineage>
        <taxon>Bacteria</taxon>
        <taxon>Bacillati</taxon>
        <taxon>Bacillota</taxon>
        <taxon>Bacilli</taxon>
        <taxon>Bacillales</taxon>
        <taxon>Bacillaceae</taxon>
        <taxon>Priestia</taxon>
    </lineage>
</organism>
<proteinExistence type="predicted"/>
<reference evidence="1" key="2">
    <citation type="submission" date="2022-12" db="EMBL/GenBank/DDBJ databases">
        <authorList>
            <person name="Dechsakulwatana C."/>
            <person name="Rungsihiranrut A."/>
            <person name="Muangchinda C."/>
            <person name="Ningthoujam R."/>
            <person name="Klankeo P."/>
            <person name="Pinyakong O."/>
        </authorList>
    </citation>
    <scope>NUCLEOTIDE SEQUENCE</scope>
    <source>
        <strain evidence="1">TL01-2</strain>
    </source>
</reference>